<evidence type="ECO:0000313" key="2">
    <source>
        <dbReference type="WBParaSite" id="nRc.2.0.1.t34966-RA"/>
    </source>
</evidence>
<keyword evidence="1" id="KW-1185">Reference proteome</keyword>
<accession>A0A915K8F2</accession>
<protein>
    <submittedName>
        <fullName evidence="2">Uncharacterized protein</fullName>
    </submittedName>
</protein>
<reference evidence="2" key="1">
    <citation type="submission" date="2022-11" db="UniProtKB">
        <authorList>
            <consortium name="WormBaseParasite"/>
        </authorList>
    </citation>
    <scope>IDENTIFICATION</scope>
</reference>
<dbReference type="AlphaFoldDB" id="A0A915K8F2"/>
<dbReference type="Proteomes" id="UP000887565">
    <property type="component" value="Unplaced"/>
</dbReference>
<evidence type="ECO:0000313" key="1">
    <source>
        <dbReference type="Proteomes" id="UP000887565"/>
    </source>
</evidence>
<dbReference type="WBParaSite" id="nRc.2.0.1.t34966-RA">
    <property type="protein sequence ID" value="nRc.2.0.1.t34966-RA"/>
    <property type="gene ID" value="nRc.2.0.1.g34966"/>
</dbReference>
<name>A0A915K8F2_ROMCU</name>
<proteinExistence type="predicted"/>
<organism evidence="1 2">
    <name type="scientific">Romanomermis culicivorax</name>
    <name type="common">Nematode worm</name>
    <dbReference type="NCBI Taxonomy" id="13658"/>
    <lineage>
        <taxon>Eukaryota</taxon>
        <taxon>Metazoa</taxon>
        <taxon>Ecdysozoa</taxon>
        <taxon>Nematoda</taxon>
        <taxon>Enoplea</taxon>
        <taxon>Dorylaimia</taxon>
        <taxon>Mermithida</taxon>
        <taxon>Mermithoidea</taxon>
        <taxon>Mermithidae</taxon>
        <taxon>Romanomermis</taxon>
    </lineage>
</organism>
<sequence>MNILNEMDMSLMRQEILKIIGLHLIYQNTIAIDQNFYQATLFAWCKVGISYAFPMNSDASEKKVTG</sequence>